<dbReference type="InterPro" id="IPR011527">
    <property type="entry name" value="ABC1_TM_dom"/>
</dbReference>
<evidence type="ECO:0000256" key="6">
    <source>
        <dbReference type="ARBA" id="ARBA00022741"/>
    </source>
</evidence>
<organism evidence="16 17">
    <name type="scientific">Orientia tsutsugamushi</name>
    <name type="common">Rickettsia tsutsugamushi</name>
    <dbReference type="NCBI Taxonomy" id="784"/>
    <lineage>
        <taxon>Bacteria</taxon>
        <taxon>Pseudomonadati</taxon>
        <taxon>Pseudomonadota</taxon>
        <taxon>Alphaproteobacteria</taxon>
        <taxon>Rickettsiales</taxon>
        <taxon>Rickettsiaceae</taxon>
        <taxon>Rickettsieae</taxon>
        <taxon>Orientia</taxon>
    </lineage>
</organism>
<sequence length="556" mass="62217">MKKHSLYTNAITIKRLLCNHISIYNKLICMASISMITTAIASVLIIKLSQLIVDEIFVTKRNSILIIVLLMIVVFVIKGIAQYYQSYLTKSIGQNILRDFHIQLYKHLIFADLEFLQKFSSGKIVSSFTNDIMLMCNSISSCISTARYFFSVVFLTGYMFIFLDPFLSLIAVTVFLIAIYITQKLGYLIHEYTYSNQEIFSNYISKLDETFRGIKVVKSYLAEDYEILMAKEKIQEISKSFSKIAKISALISPAMELLNGIAIGCIIWYGGSLGIRGQITPGELIGFISAFAAAYRPLVSLLSLNANFQEGLSAAKRIFKILDTKPKIINKNDDVVVNSKTSNKIDFVNVSLSLNDRSILHNINFSLLDGETVALVGKSGSGKTSIANLMMRFYDPSTGSIKLNNQELNDIPIQLLREKITLVTQETMLFNASIVENIAYSCTNATIEQVIDAAKKSLAHEFIMNMPHGYNTTIGPQGSELSGGQKQRISIARALLKNSPILILDEATTALDQNTESAIYESIKKYRKDKINIIITYRIHTINFDKIITLKNGSIV</sequence>
<dbReference type="PANTHER" id="PTHR43394">
    <property type="entry name" value="ATP-DEPENDENT PERMEASE MDL1, MITOCHONDRIAL"/>
    <property type="match status" value="1"/>
</dbReference>
<keyword evidence="6" id="KW-0547">Nucleotide-binding</keyword>
<keyword evidence="5 13" id="KW-0812">Transmembrane</keyword>
<dbReference type="EMBL" id="OOHR01000011">
    <property type="protein sequence ID" value="SPM45161.1"/>
    <property type="molecule type" value="Genomic_DNA"/>
</dbReference>
<dbReference type="Gene3D" id="3.40.50.300">
    <property type="entry name" value="P-loop containing nucleotide triphosphate hydrolases"/>
    <property type="match status" value="1"/>
</dbReference>
<evidence type="ECO:0000256" key="3">
    <source>
        <dbReference type="ARBA" id="ARBA00012191"/>
    </source>
</evidence>
<evidence type="ECO:0000259" key="15">
    <source>
        <dbReference type="PROSITE" id="PS50929"/>
    </source>
</evidence>
<dbReference type="GO" id="GO:0005886">
    <property type="term" value="C:plasma membrane"/>
    <property type="evidence" value="ECO:0007669"/>
    <property type="project" value="UniProtKB-SubCell"/>
</dbReference>
<dbReference type="GO" id="GO:0008559">
    <property type="term" value="F:ABC-type xenobiotic transporter activity"/>
    <property type="evidence" value="ECO:0007669"/>
    <property type="project" value="UniProtKB-EC"/>
</dbReference>
<comment type="subcellular location">
    <subcellularLocation>
        <location evidence="1">Cell membrane</location>
        <topology evidence="1">Multi-pass membrane protein</topology>
    </subcellularLocation>
</comment>
<dbReference type="GO" id="GO:0016887">
    <property type="term" value="F:ATP hydrolysis activity"/>
    <property type="evidence" value="ECO:0007669"/>
    <property type="project" value="InterPro"/>
</dbReference>
<keyword evidence="9 13" id="KW-0472">Membrane</keyword>
<accession>A0A2R8F1D3</accession>
<dbReference type="SUPFAM" id="SSF52540">
    <property type="entry name" value="P-loop containing nucleoside triphosphate hydrolases"/>
    <property type="match status" value="1"/>
</dbReference>
<dbReference type="Pfam" id="PF00664">
    <property type="entry name" value="ABC_membrane"/>
    <property type="match status" value="1"/>
</dbReference>
<dbReference type="AlphaFoldDB" id="A0A2R8F1D3"/>
<dbReference type="PANTHER" id="PTHR43394:SF1">
    <property type="entry name" value="ATP-BINDING CASSETTE SUB-FAMILY B MEMBER 10, MITOCHONDRIAL"/>
    <property type="match status" value="1"/>
</dbReference>
<keyword evidence="4" id="KW-0813">Transport</keyword>
<gene>
    <name evidence="16" type="ORF">FPW1038_01717</name>
</gene>
<feature type="transmembrane region" description="Helical" evidence="13">
    <location>
        <begin position="156"/>
        <end position="181"/>
    </location>
</feature>
<evidence type="ECO:0000259" key="14">
    <source>
        <dbReference type="PROSITE" id="PS50893"/>
    </source>
</evidence>
<evidence type="ECO:0000256" key="2">
    <source>
        <dbReference type="ARBA" id="ARBA00006526"/>
    </source>
</evidence>
<dbReference type="InterPro" id="IPR036640">
    <property type="entry name" value="ABC1_TM_sf"/>
</dbReference>
<dbReference type="InterPro" id="IPR003593">
    <property type="entry name" value="AAA+_ATPase"/>
</dbReference>
<evidence type="ECO:0000256" key="4">
    <source>
        <dbReference type="ARBA" id="ARBA00022448"/>
    </source>
</evidence>
<dbReference type="InterPro" id="IPR017871">
    <property type="entry name" value="ABC_transporter-like_CS"/>
</dbReference>
<evidence type="ECO:0000256" key="7">
    <source>
        <dbReference type="ARBA" id="ARBA00022840"/>
    </source>
</evidence>
<comment type="function">
    <text evidence="10">Part of an ABC transporter complex. Transmembrane domains (TMD) form a pore in the inner membrane and the ATP-binding domain (NBD) is responsible for energy generation.</text>
</comment>
<feature type="transmembrane region" description="Helical" evidence="13">
    <location>
        <begin position="247"/>
        <end position="269"/>
    </location>
</feature>
<keyword evidence="8 13" id="KW-1133">Transmembrane helix</keyword>
<evidence type="ECO:0000313" key="17">
    <source>
        <dbReference type="Proteomes" id="UP000244889"/>
    </source>
</evidence>
<evidence type="ECO:0000313" key="16">
    <source>
        <dbReference type="EMBL" id="SPM45161.1"/>
    </source>
</evidence>
<evidence type="ECO:0000256" key="1">
    <source>
        <dbReference type="ARBA" id="ARBA00004651"/>
    </source>
</evidence>
<keyword evidence="7" id="KW-0067">ATP-binding</keyword>
<dbReference type="GO" id="GO:0005524">
    <property type="term" value="F:ATP binding"/>
    <property type="evidence" value="ECO:0007669"/>
    <property type="project" value="UniProtKB-KW"/>
</dbReference>
<proteinExistence type="inferred from homology"/>
<dbReference type="SUPFAM" id="SSF90123">
    <property type="entry name" value="ABC transporter transmembrane region"/>
    <property type="match status" value="1"/>
</dbReference>
<dbReference type="PROSITE" id="PS50929">
    <property type="entry name" value="ABC_TM1F"/>
    <property type="match status" value="1"/>
</dbReference>
<evidence type="ECO:0000256" key="5">
    <source>
        <dbReference type="ARBA" id="ARBA00022692"/>
    </source>
</evidence>
<evidence type="ECO:0000256" key="9">
    <source>
        <dbReference type="ARBA" id="ARBA00023136"/>
    </source>
</evidence>
<dbReference type="PROSITE" id="PS00211">
    <property type="entry name" value="ABC_TRANSPORTER_1"/>
    <property type="match status" value="1"/>
</dbReference>
<dbReference type="PROSITE" id="PS50893">
    <property type="entry name" value="ABC_TRANSPORTER_2"/>
    <property type="match status" value="1"/>
</dbReference>
<dbReference type="InterPro" id="IPR039421">
    <property type="entry name" value="Type_1_exporter"/>
</dbReference>
<reference evidence="17" key="1">
    <citation type="submission" date="2018-03" db="EMBL/GenBank/DDBJ databases">
        <authorList>
            <person name="Batty M. E."/>
            <person name="Batty M E."/>
        </authorList>
    </citation>
    <scope>NUCLEOTIDE SEQUENCE [LARGE SCALE GENOMIC DNA]</scope>
</reference>
<dbReference type="EC" id="7.6.2.2" evidence="3"/>
<dbReference type="GO" id="GO:0015421">
    <property type="term" value="F:ABC-type oligopeptide transporter activity"/>
    <property type="evidence" value="ECO:0007669"/>
    <property type="project" value="TreeGrafter"/>
</dbReference>
<dbReference type="InterPro" id="IPR003439">
    <property type="entry name" value="ABC_transporter-like_ATP-bd"/>
</dbReference>
<dbReference type="InterPro" id="IPR027417">
    <property type="entry name" value="P-loop_NTPase"/>
</dbReference>
<dbReference type="FunFam" id="3.40.50.300:FF:000604">
    <property type="entry name" value="ABC transporter B family member 28"/>
    <property type="match status" value="1"/>
</dbReference>
<dbReference type="CDD" id="cd18552">
    <property type="entry name" value="ABC_6TM_MsbA_like"/>
    <property type="match status" value="1"/>
</dbReference>
<comment type="catalytic activity">
    <reaction evidence="11">
        <text>ATP + H2O + xenobioticSide 1 = ADP + phosphate + xenobioticSide 2.</text>
        <dbReference type="EC" id="7.6.2.2"/>
    </reaction>
</comment>
<comment type="similarity">
    <text evidence="2">Belongs to the ABC transporter superfamily. Drug exporter-2 (TC 3.A.1.117) family.</text>
</comment>
<evidence type="ECO:0000256" key="10">
    <source>
        <dbReference type="ARBA" id="ARBA00024725"/>
    </source>
</evidence>
<dbReference type="Pfam" id="PF00005">
    <property type="entry name" value="ABC_tran"/>
    <property type="match status" value="1"/>
</dbReference>
<evidence type="ECO:0000256" key="8">
    <source>
        <dbReference type="ARBA" id="ARBA00022989"/>
    </source>
</evidence>
<evidence type="ECO:0000256" key="11">
    <source>
        <dbReference type="ARBA" id="ARBA00034018"/>
    </source>
</evidence>
<evidence type="ECO:0000256" key="12">
    <source>
        <dbReference type="ARBA" id="ARBA00040960"/>
    </source>
</evidence>
<feature type="domain" description="ABC transporter" evidence="14">
    <location>
        <begin position="345"/>
        <end position="556"/>
    </location>
</feature>
<name>A0A2R8F1D3_ORITS</name>
<dbReference type="SMART" id="SM00382">
    <property type="entry name" value="AAA"/>
    <property type="match status" value="1"/>
</dbReference>
<dbReference type="Gene3D" id="1.20.1560.10">
    <property type="entry name" value="ABC transporter type 1, transmembrane domain"/>
    <property type="match status" value="1"/>
</dbReference>
<feature type="transmembrane region" description="Helical" evidence="13">
    <location>
        <begin position="21"/>
        <end position="44"/>
    </location>
</feature>
<feature type="transmembrane region" description="Helical" evidence="13">
    <location>
        <begin position="64"/>
        <end position="81"/>
    </location>
</feature>
<protein>
    <recommendedName>
        <fullName evidence="12">Multidrug resistance-like ATP-binding protein MdlB</fullName>
        <ecNumber evidence="3">7.6.2.2</ecNumber>
    </recommendedName>
</protein>
<feature type="domain" description="ABC transmembrane type-1" evidence="15">
    <location>
        <begin position="31"/>
        <end position="310"/>
    </location>
</feature>
<evidence type="ECO:0000256" key="13">
    <source>
        <dbReference type="SAM" id="Phobius"/>
    </source>
</evidence>
<dbReference type="Proteomes" id="UP000244889">
    <property type="component" value="Unassembled WGS sequence"/>
</dbReference>
<dbReference type="GO" id="GO:0005737">
    <property type="term" value="C:cytoplasm"/>
    <property type="evidence" value="ECO:0007669"/>
    <property type="project" value="UniProtKB-ARBA"/>
</dbReference>